<keyword evidence="5" id="KW-1185">Reference proteome</keyword>
<dbReference type="GO" id="GO:0016757">
    <property type="term" value="F:glycosyltransferase activity"/>
    <property type="evidence" value="ECO:0007669"/>
    <property type="project" value="UniProtKB-KW"/>
</dbReference>
<sequence length="379" mass="41860">MLVGPGFRFLSGLSVYTCQLANALAEDHDVSLVLLDRLIPTRLYPGWRRVGEDLTSLRYDPRIHQVGTVDWYWGNALARVRRAVAAERPDVIVLQWWTAATLHTYLALTRLAAEAGIPVLIEFHEVQDTGEANVALVAAYCKRYLPRLVRRATGALFHTHHDLDVFTSVFGRREIDRLATAVAPHGPYDHVTRNPGAASRRRCDGSRPIQVLSFGLIRPYKGVEDLIRAFDAMTPAEAELFELDVVGETWEGWTAPAEAIAASPHRHRIRFENRYVDDREAADYFANADVLVLPYRRGSASGPLQIAMNNGIFVILYAVGGLIEAVRDYAGAVVLPPGDVDGLRTALLGIVGRSGQRFEDPHSWSPVVAAIDGLVGAPR</sequence>
<dbReference type="KEGG" id="mmag:MMAD_28280"/>
<accession>A0A7I7XHA7</accession>
<name>A0A7I7XHA7_9MYCO</name>
<proteinExistence type="predicted"/>
<evidence type="ECO:0000313" key="5">
    <source>
        <dbReference type="Proteomes" id="UP000466517"/>
    </source>
</evidence>
<evidence type="ECO:0000259" key="3">
    <source>
        <dbReference type="Pfam" id="PF13579"/>
    </source>
</evidence>
<dbReference type="RefSeq" id="WP_163738115.1">
    <property type="nucleotide sequence ID" value="NZ_AP022610.1"/>
</dbReference>
<dbReference type="EMBL" id="AP022610">
    <property type="protein sequence ID" value="BBZ28533.1"/>
    <property type="molecule type" value="Genomic_DNA"/>
</dbReference>
<dbReference type="SUPFAM" id="SSF53756">
    <property type="entry name" value="UDP-Glycosyltransferase/glycogen phosphorylase"/>
    <property type="match status" value="1"/>
</dbReference>
<evidence type="ECO:0000313" key="4">
    <source>
        <dbReference type="EMBL" id="BBZ28533.1"/>
    </source>
</evidence>
<dbReference type="Proteomes" id="UP000466517">
    <property type="component" value="Chromosome"/>
</dbReference>
<dbReference type="InterPro" id="IPR028098">
    <property type="entry name" value="Glyco_trans_4-like_N"/>
</dbReference>
<dbReference type="Pfam" id="PF13692">
    <property type="entry name" value="Glyco_trans_1_4"/>
    <property type="match status" value="1"/>
</dbReference>
<dbReference type="Gene3D" id="3.40.50.2000">
    <property type="entry name" value="Glycogen Phosphorylase B"/>
    <property type="match status" value="2"/>
</dbReference>
<organism evidence="4 5">
    <name type="scientific">Mycolicibacterium madagascariense</name>
    <dbReference type="NCBI Taxonomy" id="212765"/>
    <lineage>
        <taxon>Bacteria</taxon>
        <taxon>Bacillati</taxon>
        <taxon>Actinomycetota</taxon>
        <taxon>Actinomycetes</taxon>
        <taxon>Mycobacteriales</taxon>
        <taxon>Mycobacteriaceae</taxon>
        <taxon>Mycolicibacterium</taxon>
    </lineage>
</organism>
<dbReference type="AlphaFoldDB" id="A0A7I7XHA7"/>
<dbReference type="Pfam" id="PF13579">
    <property type="entry name" value="Glyco_trans_4_4"/>
    <property type="match status" value="1"/>
</dbReference>
<feature type="domain" description="Glycosyltransferase subfamily 4-like N-terminal" evidence="3">
    <location>
        <begin position="11"/>
        <end position="160"/>
    </location>
</feature>
<evidence type="ECO:0000256" key="1">
    <source>
        <dbReference type="ARBA" id="ARBA00022676"/>
    </source>
</evidence>
<gene>
    <name evidence="4" type="ORF">MMAD_28280</name>
</gene>
<keyword evidence="1" id="KW-0328">Glycosyltransferase</keyword>
<evidence type="ECO:0000256" key="2">
    <source>
        <dbReference type="ARBA" id="ARBA00022679"/>
    </source>
</evidence>
<protein>
    <submittedName>
        <fullName evidence="4">Sugar transferase</fullName>
    </submittedName>
</protein>
<keyword evidence="2 4" id="KW-0808">Transferase</keyword>
<dbReference type="PANTHER" id="PTHR12526">
    <property type="entry name" value="GLYCOSYLTRANSFERASE"/>
    <property type="match status" value="1"/>
</dbReference>
<dbReference type="PANTHER" id="PTHR12526:SF634">
    <property type="entry name" value="BLL3361 PROTEIN"/>
    <property type="match status" value="1"/>
</dbReference>
<reference evidence="4 5" key="1">
    <citation type="journal article" date="2019" name="Emerg. Microbes Infect.">
        <title>Comprehensive subspecies identification of 175 nontuberculous mycobacteria species based on 7547 genomic profiles.</title>
        <authorList>
            <person name="Matsumoto Y."/>
            <person name="Kinjo T."/>
            <person name="Motooka D."/>
            <person name="Nabeya D."/>
            <person name="Jung N."/>
            <person name="Uechi K."/>
            <person name="Horii T."/>
            <person name="Iida T."/>
            <person name="Fujita J."/>
            <person name="Nakamura S."/>
        </authorList>
    </citation>
    <scope>NUCLEOTIDE SEQUENCE [LARGE SCALE GENOMIC DNA]</scope>
    <source>
        <strain evidence="4 5">JCM 13574</strain>
    </source>
</reference>